<feature type="region of interest" description="Disordered" evidence="11">
    <location>
        <begin position="573"/>
        <end position="597"/>
    </location>
</feature>
<evidence type="ECO:0000313" key="15">
    <source>
        <dbReference type="Proteomes" id="UP000148028"/>
    </source>
</evidence>
<comment type="subunit">
    <text evidence="10">Interacts with hexon proteins; this interaction tethers the peripentonal hexons to hexons situated in the facet. Interacts with the penton protein (via N-terminus). Interacts with packaging protein 3; this interaction is required to promote correct genome packaging.</text>
</comment>
<keyword evidence="7" id="KW-0426">Late protein</keyword>
<organismHost>
    <name type="scientific">Sus scrofa</name>
    <name type="common">Pig</name>
    <dbReference type="NCBI Taxonomy" id="9823"/>
</organismHost>
<evidence type="ECO:0000256" key="5">
    <source>
        <dbReference type="ARBA" id="ARBA00022612"/>
    </source>
</evidence>
<accession>A0A9W4FZ01</accession>
<dbReference type="GO" id="GO:0098021">
    <property type="term" value="C:viral capsid, decoration"/>
    <property type="evidence" value="ECO:0007669"/>
    <property type="project" value="UniProtKB-KW"/>
</dbReference>
<dbReference type="Proteomes" id="UP000101284">
    <property type="component" value="Segment"/>
</dbReference>
<name>A0A9W4FZ01_ADEP3</name>
<feature type="region of interest" description="Disordered" evidence="11">
    <location>
        <begin position="488"/>
        <end position="509"/>
    </location>
</feature>
<evidence type="ECO:0000256" key="10">
    <source>
        <dbReference type="ARBA" id="ARBA00046738"/>
    </source>
</evidence>
<proteinExistence type="inferred from homology"/>
<evidence type="ECO:0000256" key="1">
    <source>
        <dbReference type="ARBA" id="ARBA00010762"/>
    </source>
</evidence>
<comment type="similarity">
    <text evidence="1">Belongs to the adenoviridae hexon-linking protein IIIa family.</text>
</comment>
<evidence type="ECO:0000256" key="8">
    <source>
        <dbReference type="ARBA" id="ARBA00023093"/>
    </source>
</evidence>
<dbReference type="Pfam" id="PF02455">
    <property type="entry name" value="Hex_IIIa"/>
    <property type="match status" value="1"/>
</dbReference>
<dbReference type="EMBL" id="AB026117">
    <property type="protein sequence ID" value="BAA76965.1"/>
    <property type="molecule type" value="Genomic_DNA"/>
</dbReference>
<keyword evidence="8" id="KW-1232">Capsid decoration protein</keyword>
<dbReference type="RefSeq" id="YP_009204.1">
    <property type="nucleotide sequence ID" value="AC_000189.1"/>
</dbReference>
<feature type="region of interest" description="Disordered" evidence="11">
    <location>
        <begin position="526"/>
        <end position="550"/>
    </location>
</feature>
<evidence type="ECO:0000256" key="4">
    <source>
        <dbReference type="ARBA" id="ARBA00022562"/>
    </source>
</evidence>
<dbReference type="Gene3D" id="1.20.120.1500">
    <property type="entry name" value="Pre-hexon-linking protein IIIa"/>
    <property type="match status" value="1"/>
</dbReference>
<keyword evidence="9" id="KW-0231">Viral genome packaging</keyword>
<dbReference type="InterPro" id="IPR043053">
    <property type="entry name" value="Hex_IIIa_N"/>
</dbReference>
<reference evidence="13 15" key="1">
    <citation type="submission" date="1999-02" db="EMBL/GenBank/DDBJ databases">
        <title>porcine adenovirus serotype 3, complete genome.</title>
        <authorList>
            <person name="Larocque D."/>
            <person name="Malenfant F."/>
            <person name="Massie B."/>
            <person name="Dea S."/>
        </authorList>
    </citation>
    <scope>NUCLEOTIDE SEQUENCE [LARGE SCALE GENOMIC DNA]</scope>
    <source>
        <strain evidence="13">IAF</strain>
    </source>
</reference>
<dbReference type="InterPro" id="IPR003479">
    <property type="entry name" value="Hex_IIIa"/>
</dbReference>
<feature type="compositionally biased region" description="Low complexity" evidence="11">
    <location>
        <begin position="439"/>
        <end position="455"/>
    </location>
</feature>
<evidence type="ECO:0000256" key="2">
    <source>
        <dbReference type="ARBA" id="ARBA00022553"/>
    </source>
</evidence>
<evidence type="ECO:0000256" key="7">
    <source>
        <dbReference type="ARBA" id="ARBA00022921"/>
    </source>
</evidence>
<keyword evidence="3" id="KW-0167">Capsid protein</keyword>
<keyword evidence="5" id="KW-1188">Viral release from host cell</keyword>
<keyword evidence="4" id="KW-1048">Host nucleus</keyword>
<dbReference type="EMBL" id="AJ237815">
    <property type="protein sequence ID" value="CAB41027.1"/>
    <property type="molecule type" value="Genomic_DNA"/>
</dbReference>
<evidence type="ECO:0000256" key="3">
    <source>
        <dbReference type="ARBA" id="ARBA00022561"/>
    </source>
</evidence>
<evidence type="ECO:0000313" key="13">
    <source>
        <dbReference type="EMBL" id="CAB41027.1"/>
    </source>
</evidence>
<sequence length="622" mass="68647">MAASSEAGAAAAGVSAASLAPERATRMQALPSLDEPWEQALRRIMALTADGSRRFASQPLANRIGAILEAVVPPRTNPTHEKVLTVVNALLETSAIRPDEAGMVYDALLERVSRYNSGNVQTNLDRLSQDVRQVIAQRERSSANNLGSLAALNAFIASLPATVERGQESYLGFLSALRLLVSEVPQTEVFRSGPHTFLQAARNGSKTVNLNQAMENLRPLWGLQAPAGERGHVSSLLTPNTRLLLLLVAPFAEEMNVSRSSYIGHLLTLYRETLANLHVDERTYQEITSVSRALGDEDDAARLQATLNFFLTNRQRRLPAAYALTAEEERILRYVQQAVSLYLMQDGATATGALDEASRNLEPSFYAAHRDFINRLMDYFHRAAAVAPNYFMNAVLNPRWLPSEGFFTGVYDFPEQDEGEERPWDAFDSDEEGRLMLRSAASSEPSSSFTPLPLTEEPPSRPSTPALSRVPSRASSLLSLASLGKREGGDSLAYSPATPTYGSRWGSRRSSLASGADSLEWDALLAPPKDVNEHPGAAAGRRRRASRSSLEEDIDAISSRLFTWRTRAQEMGLPVASFSRRHQPRPGALEDDEEEEDWRQDRFFRFEAPEENPFRHIAPKGL</sequence>
<evidence type="ECO:0000256" key="9">
    <source>
        <dbReference type="ARBA" id="ARBA00023219"/>
    </source>
</evidence>
<evidence type="ECO:0000313" key="12">
    <source>
        <dbReference type="EMBL" id="BAA76965.1"/>
    </source>
</evidence>
<evidence type="ECO:0000313" key="14">
    <source>
        <dbReference type="Proteomes" id="UP000101284"/>
    </source>
</evidence>
<organism evidence="13 15">
    <name type="scientific">Porcine adenovirus A serotype 3</name>
    <name type="common">PAdV-3</name>
    <name type="synonym">Porcine adenovirus 3</name>
    <dbReference type="NCBI Taxonomy" id="35265"/>
    <lineage>
        <taxon>Viruses</taxon>
        <taxon>Varidnaviria</taxon>
        <taxon>Bamfordvirae</taxon>
        <taxon>Preplasmiviricota</taxon>
        <taxon>Polisuviricotina</taxon>
        <taxon>Pharingeaviricetes</taxon>
        <taxon>Rowavirales</taxon>
        <taxon>Adenoviridae</taxon>
        <taxon>Mastadenovirus</taxon>
        <taxon>Mastadenovirus porcustertium</taxon>
    </lineage>
</organism>
<evidence type="ECO:0000256" key="11">
    <source>
        <dbReference type="SAM" id="MobiDB-lite"/>
    </source>
</evidence>
<reference evidence="12 14" key="2">
    <citation type="submission" date="1999-04" db="EMBL/GenBank/DDBJ databases">
        <title>Porcine adenovirus serotype 3, complete genome.</title>
        <authorList>
            <person name="Larocque D."/>
        </authorList>
    </citation>
    <scope>NUCLEOTIDE SEQUENCE [LARGE SCALE GENOMIC DNA]</scope>
</reference>
<dbReference type="Proteomes" id="UP000148028">
    <property type="component" value="Segment"/>
</dbReference>
<keyword evidence="6" id="KW-0946">Virion</keyword>
<keyword evidence="2" id="KW-0597">Phosphoprotein</keyword>
<dbReference type="OrthoDB" id="1411at10239"/>
<evidence type="ECO:0000256" key="6">
    <source>
        <dbReference type="ARBA" id="ARBA00022844"/>
    </source>
</evidence>
<feature type="region of interest" description="Disordered" evidence="11">
    <location>
        <begin position="439"/>
        <end position="472"/>
    </location>
</feature>
<protein>
    <submittedName>
        <fullName evidence="13">IIIa</fullName>
    </submittedName>
</protein>